<dbReference type="InterPro" id="IPR000031">
    <property type="entry name" value="PurE_dom"/>
</dbReference>
<evidence type="ECO:0000259" key="1">
    <source>
        <dbReference type="SMART" id="SM01001"/>
    </source>
</evidence>
<dbReference type="SMART" id="SM01001">
    <property type="entry name" value="AIRC"/>
    <property type="match status" value="1"/>
</dbReference>
<dbReference type="PANTHER" id="PTHR43064">
    <property type="entry name" value="PHOSPHORIBOSYLAMINOIMIDAZOLE CARBOXYLASE-RELATED"/>
    <property type="match status" value="1"/>
</dbReference>
<gene>
    <name evidence="2" type="primary">larB</name>
    <name evidence="2" type="ORF">MNODULE_14950</name>
</gene>
<evidence type="ECO:0000313" key="3">
    <source>
        <dbReference type="Proteomes" id="UP000534783"/>
    </source>
</evidence>
<dbReference type="Proteomes" id="UP000534783">
    <property type="component" value="Unassembled WGS sequence"/>
</dbReference>
<dbReference type="AlphaFoldDB" id="A0A7X6DRJ7"/>
<dbReference type="Gene3D" id="3.40.50.1970">
    <property type="match status" value="1"/>
</dbReference>
<keyword evidence="3" id="KW-1185">Reference proteome</keyword>
<dbReference type="Pfam" id="PF00731">
    <property type="entry name" value="AIRC"/>
    <property type="match status" value="1"/>
</dbReference>
<dbReference type="NCBIfam" id="NF033503">
    <property type="entry name" value="LarB"/>
    <property type="match status" value="1"/>
</dbReference>
<comment type="caution">
    <text evidence="2">The sequence shown here is derived from an EMBL/GenBank/DDBJ whole genome shotgun (WGS) entry which is preliminary data.</text>
</comment>
<evidence type="ECO:0000313" key="2">
    <source>
        <dbReference type="EMBL" id="NKE72045.1"/>
    </source>
</evidence>
<feature type="domain" description="PurE" evidence="1">
    <location>
        <begin position="119"/>
        <end position="251"/>
    </location>
</feature>
<protein>
    <submittedName>
        <fullName evidence="2">Nickel pincer cofactor biosynthesis protein LarB</fullName>
    </submittedName>
</protein>
<dbReference type="PANTHER" id="PTHR43064:SF1">
    <property type="entry name" value="SLL1489 PROTEIN"/>
    <property type="match status" value="1"/>
</dbReference>
<dbReference type="EMBL" id="VTOW01000003">
    <property type="protein sequence ID" value="NKE72045.1"/>
    <property type="molecule type" value="Genomic_DNA"/>
</dbReference>
<proteinExistence type="predicted"/>
<dbReference type="InterPro" id="IPR039476">
    <property type="entry name" value="P2CMN_synthase_LarB"/>
</dbReference>
<dbReference type="RefSeq" id="WP_168061358.1">
    <property type="nucleotide sequence ID" value="NZ_VTOW01000003.1"/>
</dbReference>
<name>A0A7X6DRJ7_9BACT</name>
<dbReference type="SUPFAM" id="SSF52255">
    <property type="entry name" value="N5-CAIR mutase (phosphoribosylaminoimidazole carboxylase, PurE)"/>
    <property type="match status" value="1"/>
</dbReference>
<organism evidence="2 3">
    <name type="scientific">Candidatus Manganitrophus noduliformans</name>
    <dbReference type="NCBI Taxonomy" id="2606439"/>
    <lineage>
        <taxon>Bacteria</taxon>
        <taxon>Pseudomonadati</taxon>
        <taxon>Nitrospirota</taxon>
        <taxon>Nitrospiria</taxon>
        <taxon>Candidatus Troglogloeales</taxon>
        <taxon>Candidatus Manganitrophaceae</taxon>
        <taxon>Candidatus Manganitrophus</taxon>
    </lineage>
</organism>
<dbReference type="GO" id="GO:0016787">
    <property type="term" value="F:hydrolase activity"/>
    <property type="evidence" value="ECO:0007669"/>
    <property type="project" value="InterPro"/>
</dbReference>
<dbReference type="GO" id="GO:0006189">
    <property type="term" value="P:'de novo' IMP biosynthetic process"/>
    <property type="evidence" value="ECO:0007669"/>
    <property type="project" value="InterPro"/>
</dbReference>
<accession>A0A7X6DRJ7</accession>
<reference evidence="2 3" key="1">
    <citation type="journal article" date="2020" name="Nature">
        <title>Bacterial chemolithoautotrophy via manganese oxidation.</title>
        <authorList>
            <person name="Yu H."/>
            <person name="Leadbetter J.R."/>
        </authorList>
    </citation>
    <scope>NUCLEOTIDE SEQUENCE [LARGE SCALE GENOMIC DNA]</scope>
    <source>
        <strain evidence="2 3">Mn-1</strain>
    </source>
</reference>
<sequence length="251" mass="27347">MNRDLLEKLLREVQEGKRPIEEAIERLRHLPYESLGFARLDHHRTLRQEMPEVVFCPGKTEAQVLTILQKLDASEVPVLATRVEPALARKILKKLRKAEHNPLSRTIVLKKKSVARRPGEIALLTGGTADLPVAEEAKVTAELLGYRVLPFYDVGVAGVHRLLDQREKIEKSDLMIVIAGMDGALSSVVGGLFGQPVIAVPTSIGYGTSFGGIAPLLTMLNSCAAGLAVVNIDNGFGAAILAHRILKDRKS</sequence>